<protein>
    <submittedName>
        <fullName evidence="5">TetR family transcriptional regulator</fullName>
    </submittedName>
</protein>
<dbReference type="PRINTS" id="PR00455">
    <property type="entry name" value="HTHTETR"/>
</dbReference>
<evidence type="ECO:0000313" key="6">
    <source>
        <dbReference type="Proteomes" id="UP001275436"/>
    </source>
</evidence>
<comment type="caution">
    <text evidence="5">The sequence shown here is derived from an EMBL/GenBank/DDBJ whole genome shotgun (WGS) entry which is preliminary data.</text>
</comment>
<dbReference type="EMBL" id="BSKO01000001">
    <property type="protein sequence ID" value="GLO64696.1"/>
    <property type="molecule type" value="Genomic_DNA"/>
</dbReference>
<keyword evidence="6" id="KW-1185">Reference proteome</keyword>
<dbReference type="Pfam" id="PF00440">
    <property type="entry name" value="TetR_N"/>
    <property type="match status" value="1"/>
</dbReference>
<dbReference type="InterPro" id="IPR009057">
    <property type="entry name" value="Homeodomain-like_sf"/>
</dbReference>
<dbReference type="InterPro" id="IPR001647">
    <property type="entry name" value="HTH_TetR"/>
</dbReference>
<proteinExistence type="predicted"/>
<feature type="domain" description="HTH tetR-type" evidence="4">
    <location>
        <begin position="9"/>
        <end position="69"/>
    </location>
</feature>
<evidence type="ECO:0000313" key="5">
    <source>
        <dbReference type="EMBL" id="GLO64696.1"/>
    </source>
</evidence>
<dbReference type="SUPFAM" id="SSF46689">
    <property type="entry name" value="Homeodomain-like"/>
    <property type="match status" value="1"/>
</dbReference>
<feature type="DNA-binding region" description="H-T-H motif" evidence="3">
    <location>
        <begin position="32"/>
        <end position="51"/>
    </location>
</feature>
<dbReference type="PANTHER" id="PTHR43479:SF21">
    <property type="entry name" value="TRANSCRIPTIONAL REGULATOR, TETR FAMILY"/>
    <property type="match status" value="1"/>
</dbReference>
<evidence type="ECO:0000256" key="3">
    <source>
        <dbReference type="PROSITE-ProRule" id="PRU00335"/>
    </source>
</evidence>
<sequence length="196" mass="23334">MDGFERRKQMKKQAIIHAGLELFQQNGIKNVSINEIATHANVSQVTIYNYFESKEKLQYEVLIQFIHEYWNEYKTLIDSNLSFTEKLRMVMFDKMEAASNIHTEFYAYLIDELSKNNSYLTKLYQKEIIPSVMELFNQGREAKEIEPNLNNEAIFFYMQMFTDYIRREDVISQALPLKEELTQIFFYGITGNKNRV</sequence>
<dbReference type="InterPro" id="IPR050624">
    <property type="entry name" value="HTH-type_Tx_Regulator"/>
</dbReference>
<keyword evidence="2 3" id="KW-0238">DNA-binding</keyword>
<organism evidence="5 6">
    <name type="scientific">Oceanobacillus kimchii</name>
    <dbReference type="NCBI Taxonomy" id="746691"/>
    <lineage>
        <taxon>Bacteria</taxon>
        <taxon>Bacillati</taxon>
        <taxon>Bacillota</taxon>
        <taxon>Bacilli</taxon>
        <taxon>Bacillales</taxon>
        <taxon>Bacillaceae</taxon>
        <taxon>Oceanobacillus</taxon>
    </lineage>
</organism>
<evidence type="ECO:0000256" key="2">
    <source>
        <dbReference type="ARBA" id="ARBA00023125"/>
    </source>
</evidence>
<gene>
    <name evidence="5" type="ORF">MACH08_04800</name>
</gene>
<dbReference type="PANTHER" id="PTHR43479">
    <property type="entry name" value="ACREF/ENVCD OPERON REPRESSOR-RELATED"/>
    <property type="match status" value="1"/>
</dbReference>
<evidence type="ECO:0000259" key="4">
    <source>
        <dbReference type="PROSITE" id="PS50977"/>
    </source>
</evidence>
<name>A0ABQ5TEW8_9BACI</name>
<dbReference type="PROSITE" id="PS50977">
    <property type="entry name" value="HTH_TETR_2"/>
    <property type="match status" value="1"/>
</dbReference>
<reference evidence="5 6" key="1">
    <citation type="submission" date="2023-02" db="EMBL/GenBank/DDBJ databases">
        <title>Oceanobacillus kimchii IFOP_LL358 isolated form Alexandrium catenella lab strain.</title>
        <authorList>
            <person name="Gajardo G."/>
            <person name="Ueki S."/>
            <person name="Maruyama F."/>
        </authorList>
    </citation>
    <scope>NUCLEOTIDE SEQUENCE [LARGE SCALE GENOMIC DNA]</scope>
    <source>
        <strain evidence="5 6">IFOP_LL358</strain>
    </source>
</reference>
<dbReference type="Gene3D" id="1.10.357.10">
    <property type="entry name" value="Tetracycline Repressor, domain 2"/>
    <property type="match status" value="1"/>
</dbReference>
<dbReference type="Proteomes" id="UP001275436">
    <property type="component" value="Unassembled WGS sequence"/>
</dbReference>
<evidence type="ECO:0000256" key="1">
    <source>
        <dbReference type="ARBA" id="ARBA00022491"/>
    </source>
</evidence>
<accession>A0ABQ5TEW8</accession>
<keyword evidence="1" id="KW-0678">Repressor</keyword>
<dbReference type="RefSeq" id="WP_017795493.1">
    <property type="nucleotide sequence ID" value="NZ_BSKO01000001.1"/>
</dbReference>